<dbReference type="Gene3D" id="3.30.420.40">
    <property type="match status" value="2"/>
</dbReference>
<dbReference type="PANTHER" id="PTHR18964">
    <property type="entry name" value="ROK (REPRESSOR, ORF, KINASE) FAMILY"/>
    <property type="match status" value="1"/>
</dbReference>
<evidence type="ECO:0000313" key="2">
    <source>
        <dbReference type="EMBL" id="MBF9002383.1"/>
    </source>
</evidence>
<protein>
    <submittedName>
        <fullName evidence="2">ROK family protein</fullName>
    </submittedName>
</protein>
<evidence type="ECO:0000313" key="3">
    <source>
        <dbReference type="Proteomes" id="UP000597206"/>
    </source>
</evidence>
<reference evidence="2 3" key="1">
    <citation type="submission" date="2020-11" db="EMBL/GenBank/DDBJ databases">
        <title>Vibrio nitrifigilis sp. nov., a marine nitrogen-fixing bacterium isolated from the lagoon sediment of an islet inside an atoll.</title>
        <authorList>
            <person name="Wang L.-T."/>
            <person name="Shieh W.Y."/>
        </authorList>
    </citation>
    <scope>NUCLEOTIDE SEQUENCE [LARGE SCALE GENOMIC DNA]</scope>
    <source>
        <strain evidence="2 3">NFV-1</strain>
    </source>
</reference>
<dbReference type="EMBL" id="JADPMR010000004">
    <property type="protein sequence ID" value="MBF9002383.1"/>
    <property type="molecule type" value="Genomic_DNA"/>
</dbReference>
<proteinExistence type="inferred from homology"/>
<gene>
    <name evidence="2" type="ORF">I1A42_18080</name>
</gene>
<dbReference type="InterPro" id="IPR043129">
    <property type="entry name" value="ATPase_NBD"/>
</dbReference>
<dbReference type="RefSeq" id="WP_196124300.1">
    <property type="nucleotide sequence ID" value="NZ_JADPMR010000004.1"/>
</dbReference>
<comment type="similarity">
    <text evidence="1">Belongs to the ROK (NagC/XylR) family.</text>
</comment>
<dbReference type="SUPFAM" id="SSF46785">
    <property type="entry name" value="Winged helix' DNA-binding domain"/>
    <property type="match status" value="1"/>
</dbReference>
<dbReference type="InterPro" id="IPR036390">
    <property type="entry name" value="WH_DNA-bd_sf"/>
</dbReference>
<dbReference type="PANTHER" id="PTHR18964:SF149">
    <property type="entry name" value="BIFUNCTIONAL UDP-N-ACETYLGLUCOSAMINE 2-EPIMERASE_N-ACETYLMANNOSAMINE KINASE"/>
    <property type="match status" value="1"/>
</dbReference>
<accession>A0ABS0GIY3</accession>
<comment type="caution">
    <text evidence="2">The sequence shown here is derived from an EMBL/GenBank/DDBJ whole genome shotgun (WGS) entry which is preliminary data.</text>
</comment>
<name>A0ABS0GIY3_9VIBR</name>
<organism evidence="2 3">
    <name type="scientific">Vibrio nitrifigilis</name>
    <dbReference type="NCBI Taxonomy" id="2789781"/>
    <lineage>
        <taxon>Bacteria</taxon>
        <taxon>Pseudomonadati</taxon>
        <taxon>Pseudomonadota</taxon>
        <taxon>Gammaproteobacteria</taxon>
        <taxon>Vibrionales</taxon>
        <taxon>Vibrionaceae</taxon>
        <taxon>Vibrio</taxon>
    </lineage>
</organism>
<dbReference type="InterPro" id="IPR036388">
    <property type="entry name" value="WH-like_DNA-bd_sf"/>
</dbReference>
<dbReference type="InterPro" id="IPR000600">
    <property type="entry name" value="ROK"/>
</dbReference>
<dbReference type="Proteomes" id="UP000597206">
    <property type="component" value="Unassembled WGS sequence"/>
</dbReference>
<evidence type="ECO:0000256" key="1">
    <source>
        <dbReference type="ARBA" id="ARBA00006479"/>
    </source>
</evidence>
<dbReference type="Pfam" id="PF00480">
    <property type="entry name" value="ROK"/>
    <property type="match status" value="1"/>
</dbReference>
<dbReference type="SUPFAM" id="SSF53067">
    <property type="entry name" value="Actin-like ATPase domain"/>
    <property type="match status" value="2"/>
</dbReference>
<keyword evidence="3" id="KW-1185">Reference proteome</keyword>
<sequence>MTDINGKNQVIALLRRQPLSRVDLANQTGLVKSSLTKITQQLITQQLVEEVPEHESTAKCTKGRPKTLLRLVAGKNVSICCHLSIEGLYVILIDHTNKILGHEKISWDLPKEKRVFEAKELVAIIKQHGKKLCRQHHVPFNELRIVTVATQGKIAQRSGVIHSSQLFKERHFNFANLIEQELGCPAKIFNIAFCNTTQLQINYSRIRNFVDLLLAYGVGIGISIDDKIMLGPDGTAPEITHMNYKRDGNPCYCGAHGCCETYVTYRAIIQQIEDSTGKTIPGADYKEQLKYISTQVTEGNRPYIDVVNKAGEALGFIIGQFTTVWDIHDVILSGPVGILYDHLKPVILRQLNESNDFKFAESKLNLWYEKDHNLPFYGLIELTNSSYQV</sequence>
<dbReference type="Gene3D" id="1.10.10.10">
    <property type="entry name" value="Winged helix-like DNA-binding domain superfamily/Winged helix DNA-binding domain"/>
    <property type="match status" value="1"/>
</dbReference>